<sequence length="42" mass="4418">MALIASIADGVAYPGGKRDEAGEVLVLVRMLSRIRGGLHEVP</sequence>
<dbReference type="AlphaFoldDB" id="C8V7M3"/>
<accession>C8V7M3</accession>
<evidence type="ECO:0000313" key="1">
    <source>
        <dbReference type="EMBL" id="CBF75610.1"/>
    </source>
</evidence>
<gene>
    <name evidence="1" type="ORF">ANIA_11410</name>
</gene>
<evidence type="ECO:0000313" key="2">
    <source>
        <dbReference type="Proteomes" id="UP000000560"/>
    </source>
</evidence>
<reference evidence="2" key="1">
    <citation type="journal article" date="2005" name="Nature">
        <title>Sequencing of Aspergillus nidulans and comparative analysis with A. fumigatus and A. oryzae.</title>
        <authorList>
            <person name="Galagan J.E."/>
            <person name="Calvo S.E."/>
            <person name="Cuomo C."/>
            <person name="Ma L.J."/>
            <person name="Wortman J.R."/>
            <person name="Batzoglou S."/>
            <person name="Lee S.I."/>
            <person name="Basturkmen M."/>
            <person name="Spevak C.C."/>
            <person name="Clutterbuck J."/>
            <person name="Kapitonov V."/>
            <person name="Jurka J."/>
            <person name="Scazzocchio C."/>
            <person name="Farman M."/>
            <person name="Butler J."/>
            <person name="Purcell S."/>
            <person name="Harris S."/>
            <person name="Braus G.H."/>
            <person name="Draht O."/>
            <person name="Busch S."/>
            <person name="D'Enfert C."/>
            <person name="Bouchier C."/>
            <person name="Goldman G.H."/>
            <person name="Bell-Pedersen D."/>
            <person name="Griffiths-Jones S."/>
            <person name="Doonan J.H."/>
            <person name="Yu J."/>
            <person name="Vienken K."/>
            <person name="Pain A."/>
            <person name="Freitag M."/>
            <person name="Selker E.U."/>
            <person name="Archer D.B."/>
            <person name="Penalva M.A."/>
            <person name="Oakley B.R."/>
            <person name="Momany M."/>
            <person name="Tanaka T."/>
            <person name="Kumagai T."/>
            <person name="Asai K."/>
            <person name="Machida M."/>
            <person name="Nierman W.C."/>
            <person name="Denning D.W."/>
            <person name="Caddick M."/>
            <person name="Hynes M."/>
            <person name="Paoletti M."/>
            <person name="Fischer R."/>
            <person name="Miller B."/>
            <person name="Dyer P."/>
            <person name="Sachs M.S."/>
            <person name="Osmani S.A."/>
            <person name="Birren B.W."/>
        </authorList>
    </citation>
    <scope>NUCLEOTIDE SEQUENCE [LARGE SCALE GENOMIC DNA]</scope>
    <source>
        <strain evidence="2">FGSC A4 / ATCC 38163 / CBS 112.46 / NRRL 194 / M139</strain>
    </source>
</reference>
<reference evidence="2" key="2">
    <citation type="journal article" date="2009" name="Fungal Genet. Biol.">
        <title>The 2008 update of the Aspergillus nidulans genome annotation: a community effort.</title>
        <authorList>
            <person name="Wortman J.R."/>
            <person name="Gilsenan J.M."/>
            <person name="Joardar V."/>
            <person name="Deegan J."/>
            <person name="Clutterbuck J."/>
            <person name="Andersen M.R."/>
            <person name="Archer D."/>
            <person name="Bencina M."/>
            <person name="Braus G."/>
            <person name="Coutinho P."/>
            <person name="von Dohren H."/>
            <person name="Doonan J."/>
            <person name="Driessen A.J."/>
            <person name="Durek P."/>
            <person name="Espeso E."/>
            <person name="Fekete E."/>
            <person name="Flipphi M."/>
            <person name="Estrada C.G."/>
            <person name="Geysens S."/>
            <person name="Goldman G."/>
            <person name="de Groot P.W."/>
            <person name="Hansen K."/>
            <person name="Harris S.D."/>
            <person name="Heinekamp T."/>
            <person name="Helmstaedt K."/>
            <person name="Henrissat B."/>
            <person name="Hofmann G."/>
            <person name="Homan T."/>
            <person name="Horio T."/>
            <person name="Horiuchi H."/>
            <person name="James S."/>
            <person name="Jones M."/>
            <person name="Karaffa L."/>
            <person name="Karanyi Z."/>
            <person name="Kato M."/>
            <person name="Keller N."/>
            <person name="Kelly D.E."/>
            <person name="Kiel J.A."/>
            <person name="Kim J.M."/>
            <person name="van der Klei I.J."/>
            <person name="Klis F.M."/>
            <person name="Kovalchuk A."/>
            <person name="Krasevec N."/>
            <person name="Kubicek C.P."/>
            <person name="Liu B."/>
            <person name="Maccabe A."/>
            <person name="Meyer V."/>
            <person name="Mirabito P."/>
            <person name="Miskei M."/>
            <person name="Mos M."/>
            <person name="Mullins J."/>
            <person name="Nelson D.R."/>
            <person name="Nielsen J."/>
            <person name="Oakley B.R."/>
            <person name="Osmani S.A."/>
            <person name="Pakula T."/>
            <person name="Paszewski A."/>
            <person name="Paulsen I."/>
            <person name="Pilsyk S."/>
            <person name="Pocsi I."/>
            <person name="Punt P.J."/>
            <person name="Ram A.F."/>
            <person name="Ren Q."/>
            <person name="Robellet X."/>
            <person name="Robson G."/>
            <person name="Seiboth B."/>
            <person name="van Solingen P."/>
            <person name="Specht T."/>
            <person name="Sun J."/>
            <person name="Taheri-Talesh N."/>
            <person name="Takeshita N."/>
            <person name="Ussery D."/>
            <person name="vanKuyk P.A."/>
            <person name="Visser H."/>
            <person name="van de Vondervoort P.J."/>
            <person name="de Vries R.P."/>
            <person name="Walton J."/>
            <person name="Xiang X."/>
            <person name="Xiong Y."/>
            <person name="Zeng A.P."/>
            <person name="Brandt B.W."/>
            <person name="Cornell M.J."/>
            <person name="van den Hondel C.A."/>
            <person name="Visser J."/>
            <person name="Oliver S.G."/>
            <person name="Turner G."/>
        </authorList>
    </citation>
    <scope>GENOME REANNOTATION</scope>
    <source>
        <strain evidence="2">FGSC A4 / ATCC 38163 / CBS 112.46 / NRRL 194 / M139</strain>
    </source>
</reference>
<name>C8V7M3_EMENI</name>
<organism evidence="1 2">
    <name type="scientific">Emericella nidulans (strain FGSC A4 / ATCC 38163 / CBS 112.46 / NRRL 194 / M139)</name>
    <name type="common">Aspergillus nidulans</name>
    <dbReference type="NCBI Taxonomy" id="227321"/>
    <lineage>
        <taxon>Eukaryota</taxon>
        <taxon>Fungi</taxon>
        <taxon>Dikarya</taxon>
        <taxon>Ascomycota</taxon>
        <taxon>Pezizomycotina</taxon>
        <taxon>Eurotiomycetes</taxon>
        <taxon>Eurotiomycetidae</taxon>
        <taxon>Eurotiales</taxon>
        <taxon>Aspergillaceae</taxon>
        <taxon>Aspergillus</taxon>
        <taxon>Aspergillus subgen. Nidulantes</taxon>
    </lineage>
</organism>
<dbReference type="HOGENOM" id="CLU_3260531_0_0_1"/>
<dbReference type="RefSeq" id="XP_050467487.1">
    <property type="nucleotide sequence ID" value="XM_050611458.1"/>
</dbReference>
<dbReference type="VEuPathDB" id="FungiDB:AN11410"/>
<proteinExistence type="predicted"/>
<dbReference type="InParanoid" id="C8V7M3"/>
<dbReference type="EMBL" id="BN001302">
    <property type="protein sequence ID" value="CBF75610.1"/>
    <property type="molecule type" value="Genomic_DNA"/>
</dbReference>
<protein>
    <submittedName>
        <fullName evidence="1">Uncharacterized protein</fullName>
    </submittedName>
</protein>
<dbReference type="KEGG" id="ani:ANIA_11410"/>
<keyword evidence="2" id="KW-1185">Reference proteome</keyword>
<dbReference type="GeneID" id="74897001"/>
<dbReference type="Proteomes" id="UP000000560">
    <property type="component" value="Chromosome II"/>
</dbReference>